<sequence>MTDDTAKWLIRRGPAGRPCDEYLHEAGHMAFEWSSDRSLARIFSSRADAERFGRAMLAAVFHAVAA</sequence>
<organism evidence="1 2">
    <name type="scientific">Lichenibacterium minor</name>
    <dbReference type="NCBI Taxonomy" id="2316528"/>
    <lineage>
        <taxon>Bacteria</taxon>
        <taxon>Pseudomonadati</taxon>
        <taxon>Pseudomonadota</taxon>
        <taxon>Alphaproteobacteria</taxon>
        <taxon>Hyphomicrobiales</taxon>
        <taxon>Lichenihabitantaceae</taxon>
        <taxon>Lichenibacterium</taxon>
    </lineage>
</organism>
<name>A0A4Q2U1T9_9HYPH</name>
<evidence type="ECO:0000313" key="2">
    <source>
        <dbReference type="Proteomes" id="UP000290759"/>
    </source>
</evidence>
<accession>A0A4Q2U1T9</accession>
<keyword evidence="2" id="KW-1185">Reference proteome</keyword>
<proteinExistence type="predicted"/>
<evidence type="ECO:0000313" key="1">
    <source>
        <dbReference type="EMBL" id="RYC30060.1"/>
    </source>
</evidence>
<reference evidence="1 2" key="1">
    <citation type="submission" date="2018-12" db="EMBL/GenBank/DDBJ databases">
        <authorList>
            <person name="Grouzdev D.S."/>
            <person name="Krutkina M.S."/>
        </authorList>
    </citation>
    <scope>NUCLEOTIDE SEQUENCE [LARGE SCALE GENOMIC DNA]</scope>
    <source>
        <strain evidence="1 2">RmlP026</strain>
    </source>
</reference>
<comment type="caution">
    <text evidence="1">The sequence shown here is derived from an EMBL/GenBank/DDBJ whole genome shotgun (WGS) entry which is preliminary data.</text>
</comment>
<dbReference type="EMBL" id="QYBB01000033">
    <property type="protein sequence ID" value="RYC30060.1"/>
    <property type="molecule type" value="Genomic_DNA"/>
</dbReference>
<dbReference type="RefSeq" id="WP_129228819.1">
    <property type="nucleotide sequence ID" value="NZ_QYBB01000033.1"/>
</dbReference>
<gene>
    <name evidence="1" type="ORF">D3273_20820</name>
</gene>
<dbReference type="AlphaFoldDB" id="A0A4Q2U1T9"/>
<reference evidence="1 2" key="2">
    <citation type="submission" date="2019-02" db="EMBL/GenBank/DDBJ databases">
        <title>'Lichenibacterium ramalinii' gen. nov. sp. nov., 'Lichenibacterium minor' gen. nov. sp. nov.</title>
        <authorList>
            <person name="Pankratov T."/>
        </authorList>
    </citation>
    <scope>NUCLEOTIDE SEQUENCE [LARGE SCALE GENOMIC DNA]</scope>
    <source>
        <strain evidence="1 2">RmlP026</strain>
    </source>
</reference>
<dbReference type="Proteomes" id="UP000290759">
    <property type="component" value="Unassembled WGS sequence"/>
</dbReference>
<protein>
    <submittedName>
        <fullName evidence="1">Uncharacterized protein</fullName>
    </submittedName>
</protein>